<dbReference type="EMBL" id="BOMP01000227">
    <property type="protein sequence ID" value="GIE46459.1"/>
    <property type="molecule type" value="Genomic_DNA"/>
</dbReference>
<evidence type="ECO:0000313" key="1">
    <source>
        <dbReference type="EMBL" id="GIE46459.1"/>
    </source>
</evidence>
<keyword evidence="2" id="KW-1185">Reference proteome</keyword>
<dbReference type="Proteomes" id="UP000631312">
    <property type="component" value="Unassembled WGS sequence"/>
</dbReference>
<gene>
    <name evidence="1" type="ORF">Alo02nite_93570</name>
</gene>
<proteinExistence type="predicted"/>
<sequence length="93" mass="10721">MGIHGSLMLLSIARIAPLQGRVDITPEWLRSRLWQHRSTHDPVEHIRVGRGHECLRIAAFTVAMNQYESDDAIRRLINTTILSTPLLTQWRLL</sequence>
<reference evidence="1 2" key="1">
    <citation type="submission" date="2021-01" db="EMBL/GenBank/DDBJ databases">
        <title>Whole genome shotgun sequence of Actinoplanes lobatus NBRC 12513.</title>
        <authorList>
            <person name="Komaki H."/>
            <person name="Tamura T."/>
        </authorList>
    </citation>
    <scope>NUCLEOTIDE SEQUENCE [LARGE SCALE GENOMIC DNA]</scope>
    <source>
        <strain evidence="1 2">NBRC 12513</strain>
    </source>
</reference>
<comment type="caution">
    <text evidence="1">The sequence shown here is derived from an EMBL/GenBank/DDBJ whole genome shotgun (WGS) entry which is preliminary data.</text>
</comment>
<accession>A0ABQ4AZM7</accession>
<organism evidence="1 2">
    <name type="scientific">Actinoplanes lobatus</name>
    <dbReference type="NCBI Taxonomy" id="113568"/>
    <lineage>
        <taxon>Bacteria</taxon>
        <taxon>Bacillati</taxon>
        <taxon>Actinomycetota</taxon>
        <taxon>Actinomycetes</taxon>
        <taxon>Micromonosporales</taxon>
        <taxon>Micromonosporaceae</taxon>
        <taxon>Actinoplanes</taxon>
    </lineage>
</organism>
<evidence type="ECO:0000313" key="2">
    <source>
        <dbReference type="Proteomes" id="UP000631312"/>
    </source>
</evidence>
<name>A0ABQ4AZM7_9ACTN</name>
<protein>
    <submittedName>
        <fullName evidence="1">Uncharacterized protein</fullName>
    </submittedName>
</protein>